<dbReference type="EMBL" id="SMCR01000004">
    <property type="protein sequence ID" value="TCV96611.1"/>
    <property type="molecule type" value="Genomic_DNA"/>
</dbReference>
<dbReference type="InterPro" id="IPR052927">
    <property type="entry name" value="DCC_oxidoreductase"/>
</dbReference>
<dbReference type="RefSeq" id="WP_131865205.1">
    <property type="nucleotide sequence ID" value="NZ_SMCR01000004.1"/>
</dbReference>
<name>A0A4R3YVE8_9GAMM</name>
<dbReference type="OrthoDB" id="9785438at2"/>
<dbReference type="GO" id="GO:0015035">
    <property type="term" value="F:protein-disulfide reductase activity"/>
    <property type="evidence" value="ECO:0007669"/>
    <property type="project" value="InterPro"/>
</dbReference>
<dbReference type="InterPro" id="IPR007263">
    <property type="entry name" value="DCC1-like"/>
</dbReference>
<reference evidence="1 2" key="1">
    <citation type="submission" date="2019-03" db="EMBL/GenBank/DDBJ databases">
        <title>Genomic Encyclopedia of Type Strains, Phase IV (KMG-IV): sequencing the most valuable type-strain genomes for metagenomic binning, comparative biology and taxonomic classification.</title>
        <authorList>
            <person name="Goeker M."/>
        </authorList>
    </citation>
    <scope>NUCLEOTIDE SEQUENCE [LARGE SCALE GENOMIC DNA]</scope>
    <source>
        <strain evidence="1 2">DSM 19580</strain>
    </source>
</reference>
<protein>
    <submittedName>
        <fullName evidence="1">Putative DCC family thiol-disulfide oxidoreductase YuxK</fullName>
    </submittedName>
</protein>
<evidence type="ECO:0000313" key="2">
    <source>
        <dbReference type="Proteomes" id="UP000295719"/>
    </source>
</evidence>
<comment type="caution">
    <text evidence="1">The sequence shown here is derived from an EMBL/GenBank/DDBJ whole genome shotgun (WGS) entry which is preliminary data.</text>
</comment>
<accession>A0A4R3YVE8</accession>
<evidence type="ECO:0000313" key="1">
    <source>
        <dbReference type="EMBL" id="TCV96611.1"/>
    </source>
</evidence>
<gene>
    <name evidence="1" type="ORF">EDC52_10451</name>
</gene>
<dbReference type="Proteomes" id="UP000295719">
    <property type="component" value="Unassembled WGS sequence"/>
</dbReference>
<dbReference type="PANTHER" id="PTHR33639">
    <property type="entry name" value="THIOL-DISULFIDE OXIDOREDUCTASE DCC"/>
    <property type="match status" value="1"/>
</dbReference>
<dbReference type="PANTHER" id="PTHR33639:SF2">
    <property type="entry name" value="DUF393 DOMAIN-CONTAINING PROTEIN"/>
    <property type="match status" value="1"/>
</dbReference>
<sequence>MSDIKSTSLRPRLYLIPNPRLCAPPHLSPGERVLLFDGQCVLCRRIVQWLIRADKDKRIHLATVQSPAGQDLLRWAGLPTDNFSTIAYIAEGDVSIRSEAFFNALTQLVWPWRLLLMLRCLPLALRDKVYNGIARNRYRWFGTLPDGTMPPDDCHGRRYLDKGLVALPSQAPDCGQK</sequence>
<dbReference type="Pfam" id="PF04134">
    <property type="entry name" value="DCC1-like"/>
    <property type="match status" value="1"/>
</dbReference>
<keyword evidence="2" id="KW-1185">Reference proteome</keyword>
<proteinExistence type="predicted"/>
<organism evidence="1 2">
    <name type="scientific">Biostraticola tofi</name>
    <dbReference type="NCBI Taxonomy" id="466109"/>
    <lineage>
        <taxon>Bacteria</taxon>
        <taxon>Pseudomonadati</taxon>
        <taxon>Pseudomonadota</taxon>
        <taxon>Gammaproteobacteria</taxon>
        <taxon>Enterobacterales</taxon>
        <taxon>Bruguierivoracaceae</taxon>
        <taxon>Biostraticola</taxon>
    </lineage>
</organism>
<dbReference type="AlphaFoldDB" id="A0A4R3YVE8"/>